<feature type="domain" description="LTD" evidence="3">
    <location>
        <begin position="501"/>
        <end position="637"/>
    </location>
</feature>
<feature type="region of interest" description="Disordered" evidence="1">
    <location>
        <begin position="477"/>
        <end position="513"/>
    </location>
</feature>
<feature type="transmembrane region" description="Helical" evidence="2">
    <location>
        <begin position="913"/>
        <end position="937"/>
    </location>
</feature>
<keyword evidence="2" id="KW-0472">Membrane</keyword>
<evidence type="ECO:0000259" key="3">
    <source>
        <dbReference type="PROSITE" id="PS51841"/>
    </source>
</evidence>
<protein>
    <recommendedName>
        <fullName evidence="3">LTD domain-containing protein</fullName>
    </recommendedName>
</protein>
<feature type="compositionally biased region" description="Polar residues" evidence="1">
    <location>
        <begin position="1113"/>
        <end position="1125"/>
    </location>
</feature>
<feature type="region of interest" description="Disordered" evidence="1">
    <location>
        <begin position="868"/>
        <end position="903"/>
    </location>
</feature>
<dbReference type="AlphaFoldDB" id="A0AAE0L2K0"/>
<comment type="caution">
    <text evidence="4">The sequence shown here is derived from an EMBL/GenBank/DDBJ whole genome shotgun (WGS) entry which is preliminary data.</text>
</comment>
<feature type="domain" description="LTD" evidence="3">
    <location>
        <begin position="664"/>
        <end position="807"/>
    </location>
</feature>
<feature type="region of interest" description="Disordered" evidence="1">
    <location>
        <begin position="432"/>
        <end position="451"/>
    </location>
</feature>
<evidence type="ECO:0000256" key="2">
    <source>
        <dbReference type="SAM" id="Phobius"/>
    </source>
</evidence>
<dbReference type="InterPro" id="IPR036415">
    <property type="entry name" value="Lamin_tail_dom_sf"/>
</dbReference>
<feature type="region of interest" description="Disordered" evidence="1">
    <location>
        <begin position="1007"/>
        <end position="1051"/>
    </location>
</feature>
<reference evidence="4 5" key="1">
    <citation type="journal article" date="2015" name="Genome Biol. Evol.">
        <title>Comparative Genomics of a Bacterivorous Green Alga Reveals Evolutionary Causalities and Consequences of Phago-Mixotrophic Mode of Nutrition.</title>
        <authorList>
            <person name="Burns J.A."/>
            <person name="Paasch A."/>
            <person name="Narechania A."/>
            <person name="Kim E."/>
        </authorList>
    </citation>
    <scope>NUCLEOTIDE SEQUENCE [LARGE SCALE GENOMIC DNA]</scope>
    <source>
        <strain evidence="4 5">PLY_AMNH</strain>
    </source>
</reference>
<dbReference type="EMBL" id="LGRX02010918">
    <property type="protein sequence ID" value="KAK3269494.1"/>
    <property type="molecule type" value="Genomic_DNA"/>
</dbReference>
<dbReference type="InterPro" id="IPR001322">
    <property type="entry name" value="Lamin_tail_dom"/>
</dbReference>
<dbReference type="InterPro" id="IPR014867">
    <property type="entry name" value="Spore_coat_CotH_CotH2/3/7"/>
</dbReference>
<keyword evidence="2" id="KW-0812">Transmembrane</keyword>
<gene>
    <name evidence="4" type="ORF">CYMTET_22066</name>
</gene>
<dbReference type="SUPFAM" id="SSF74853">
    <property type="entry name" value="Lamin A/C globular tail domain"/>
    <property type="match status" value="1"/>
</dbReference>
<proteinExistence type="predicted"/>
<accession>A0AAE0L2K0</accession>
<keyword evidence="2" id="KW-1133">Transmembrane helix</keyword>
<feature type="region of interest" description="Disordered" evidence="1">
    <location>
        <begin position="1068"/>
        <end position="1089"/>
    </location>
</feature>
<feature type="region of interest" description="Disordered" evidence="1">
    <location>
        <begin position="1215"/>
        <end position="1244"/>
    </location>
</feature>
<feature type="region of interest" description="Disordered" evidence="1">
    <location>
        <begin position="1104"/>
        <end position="1126"/>
    </location>
</feature>
<dbReference type="PROSITE" id="PS51841">
    <property type="entry name" value="LTD"/>
    <property type="match status" value="2"/>
</dbReference>
<sequence>MCTLAPLLEGTPAAPLAIRPLTGWGGPAGGPLRDPPKRSIWFETKTSSGKDKDVALLGLPAESKWILTGSYYDRSLVRCALGYELMRRAGMYAPRTRFVELLVAHDASAPQYPLHYQGIYLLNEAVSRGAERVDVKKNDGWEQGAAADPWQFEGGFIWRVGDSDTAEGHIVTDITETTFTPSYPQAKDFTEGLWNVSEGILSGFEEALYGEPLAGGVLGLIDEESFVDYLLLGVELVGSYDTLGRSAHVAYKGHRLVMGPAWDLEHGFGNAEHAHGWVPYGWRFSYGSAADGNGNGWGRVLQWYLRLMQIEAFVQRVVSRWQQLRESVLSDFHVSEWLCRYKQQLSQAANRTFTLWDIQDSVVHPFQEDPSRTPFEMDFGEQIDHLGGWIAARSRWIDVNIHRIADQNFSCSQRCLRQACTWDEFCVWEGTASGSRTGGGGTEGGNRTAEDPFCGGPFVTHETLACQQEALAPPAAHGVCGGEASNISEGNSTDRNSTGGNSTGGNSTEDGGNQVVINEVVADAVEEEPDWVELFNSGMEDVDVADYVLTDSNPEHQFIIGSYGACDSVVPARGHLTVMSSRSREPNEGSALASAASSLPACRFDFALSSGSSDSLLLYAPLVDGTFRVVDAVAWPWQQEGNSFARLPDGQGVPRAARPTPGAANMPFAAWPENVEALAGVVLNEVVANARPGEPDWVEVHNAGNSSVDVAGLQVGKRGARDGEAFVLGSRAACPHSIPAGGYLVVLSQDGSPPQGSPLLEVGSSFRRCKLPFRLDKESDELWLGFREPGREPLDVDRVSWDFGINQSLSLERSFGRSPNAHGIWLPGIQSPGEVNHRYHYPPPIPCPPPATPSPPYFPLPPYTVPSPPPVPSSPPLPLPPTSPSLPPSPNPPPVLEVPAEDGASDSALSSTLLIVLLSGIATGGLTAAAIILIYLINRRNVQVQPSWEQRAKPAMPLSELNMGVERERPPSQDRRSQDGMLRHIKGLPHLFTYAAGAYRAKTYHTCVATPPPPPRPPPNPQSLQVNTLGAASCAQNSEGRSVPREDSAESLPHLPTISSLQSLDLQALQDPGPTSADGGSISPPLQPALDAWTIQPSSHPRGMAGGIAVDNGGSSSPRTPSTLGAASASHIPFPKLHLRPATPLFEVDLGDVGDFTVREKYSVSEMMIPSERRLDESESLSLRNPFPGLASDKSDLEDAKLLLAQSAGPVLSTDVMADALGSDEEASPDPLSKSLPELPDHQQ</sequence>
<feature type="compositionally biased region" description="Pro residues" evidence="1">
    <location>
        <begin position="868"/>
        <end position="896"/>
    </location>
</feature>
<feature type="compositionally biased region" description="Low complexity" evidence="1">
    <location>
        <begin position="490"/>
        <end position="513"/>
    </location>
</feature>
<feature type="compositionally biased region" description="Polar residues" evidence="1">
    <location>
        <begin position="1022"/>
        <end position="1040"/>
    </location>
</feature>
<evidence type="ECO:0000313" key="5">
    <source>
        <dbReference type="Proteomes" id="UP001190700"/>
    </source>
</evidence>
<dbReference type="Pfam" id="PF00932">
    <property type="entry name" value="LTD"/>
    <property type="match status" value="1"/>
</dbReference>
<evidence type="ECO:0000256" key="1">
    <source>
        <dbReference type="SAM" id="MobiDB-lite"/>
    </source>
</evidence>
<feature type="compositionally biased region" description="Pro residues" evidence="1">
    <location>
        <begin position="1010"/>
        <end position="1021"/>
    </location>
</feature>
<dbReference type="Pfam" id="PF08757">
    <property type="entry name" value="CotH"/>
    <property type="match status" value="1"/>
</dbReference>
<evidence type="ECO:0000313" key="4">
    <source>
        <dbReference type="EMBL" id="KAK3269494.1"/>
    </source>
</evidence>
<name>A0AAE0L2K0_9CHLO</name>
<dbReference type="Proteomes" id="UP001190700">
    <property type="component" value="Unassembled WGS sequence"/>
</dbReference>
<feature type="region of interest" description="Disordered" evidence="1">
    <location>
        <begin position="1172"/>
        <end position="1193"/>
    </location>
</feature>
<keyword evidence="5" id="KW-1185">Reference proteome</keyword>
<organism evidence="4 5">
    <name type="scientific">Cymbomonas tetramitiformis</name>
    <dbReference type="NCBI Taxonomy" id="36881"/>
    <lineage>
        <taxon>Eukaryota</taxon>
        <taxon>Viridiplantae</taxon>
        <taxon>Chlorophyta</taxon>
        <taxon>Pyramimonadophyceae</taxon>
        <taxon>Pyramimonadales</taxon>
        <taxon>Pyramimonadaceae</taxon>
        <taxon>Cymbomonas</taxon>
    </lineage>
</organism>